<name>A0AAP0HXA5_9MAGN</name>
<evidence type="ECO:0000313" key="2">
    <source>
        <dbReference type="Proteomes" id="UP001419268"/>
    </source>
</evidence>
<proteinExistence type="predicted"/>
<comment type="caution">
    <text evidence="1">The sequence shown here is derived from an EMBL/GenBank/DDBJ whole genome shotgun (WGS) entry which is preliminary data.</text>
</comment>
<sequence>MKKRGLCFPFGSLGTNRVAPCFVGNDGEVATLERTLARASTMLNSCSFAVVAEAIVDVVAAPETRSWRRRNRGISGRDSISTIVAAYQIGFYVSFLDFMQSKTEREL</sequence>
<organism evidence="1 2">
    <name type="scientific">Stephania cephalantha</name>
    <dbReference type="NCBI Taxonomy" id="152367"/>
    <lineage>
        <taxon>Eukaryota</taxon>
        <taxon>Viridiplantae</taxon>
        <taxon>Streptophyta</taxon>
        <taxon>Embryophyta</taxon>
        <taxon>Tracheophyta</taxon>
        <taxon>Spermatophyta</taxon>
        <taxon>Magnoliopsida</taxon>
        <taxon>Ranunculales</taxon>
        <taxon>Menispermaceae</taxon>
        <taxon>Menispermoideae</taxon>
        <taxon>Cissampelideae</taxon>
        <taxon>Stephania</taxon>
    </lineage>
</organism>
<accession>A0AAP0HXA5</accession>
<protein>
    <submittedName>
        <fullName evidence="1">Uncharacterized protein</fullName>
    </submittedName>
</protein>
<dbReference type="AlphaFoldDB" id="A0AAP0HXA5"/>
<dbReference type="EMBL" id="JBBNAG010000010">
    <property type="protein sequence ID" value="KAK9099705.1"/>
    <property type="molecule type" value="Genomic_DNA"/>
</dbReference>
<dbReference type="Proteomes" id="UP001419268">
    <property type="component" value="Unassembled WGS sequence"/>
</dbReference>
<keyword evidence="2" id="KW-1185">Reference proteome</keyword>
<reference evidence="1 2" key="1">
    <citation type="submission" date="2024-01" db="EMBL/GenBank/DDBJ databases">
        <title>Genome assemblies of Stephania.</title>
        <authorList>
            <person name="Yang L."/>
        </authorList>
    </citation>
    <scope>NUCLEOTIDE SEQUENCE [LARGE SCALE GENOMIC DNA]</scope>
    <source>
        <strain evidence="1">JXDWG</strain>
        <tissue evidence="1">Leaf</tissue>
    </source>
</reference>
<gene>
    <name evidence="1" type="ORF">Scep_023135</name>
</gene>
<evidence type="ECO:0000313" key="1">
    <source>
        <dbReference type="EMBL" id="KAK9099705.1"/>
    </source>
</evidence>